<evidence type="ECO:0000313" key="2">
    <source>
        <dbReference type="Proteomes" id="UP000257109"/>
    </source>
</evidence>
<feature type="non-terminal residue" evidence="1">
    <location>
        <position position="1"/>
    </location>
</feature>
<evidence type="ECO:0000313" key="1">
    <source>
        <dbReference type="EMBL" id="RDX79662.1"/>
    </source>
</evidence>
<accession>A0A371FN38</accession>
<reference evidence="1" key="1">
    <citation type="submission" date="2018-05" db="EMBL/GenBank/DDBJ databases">
        <title>Draft genome of Mucuna pruriens seed.</title>
        <authorList>
            <person name="Nnadi N.E."/>
            <person name="Vos R."/>
            <person name="Hasami M.H."/>
            <person name="Devisetty U.K."/>
            <person name="Aguiy J.C."/>
        </authorList>
    </citation>
    <scope>NUCLEOTIDE SEQUENCE [LARGE SCALE GENOMIC DNA]</scope>
    <source>
        <strain evidence="1">JCA_2017</strain>
    </source>
</reference>
<comment type="caution">
    <text evidence="1">The sequence shown here is derived from an EMBL/GenBank/DDBJ whole genome shotgun (WGS) entry which is preliminary data.</text>
</comment>
<organism evidence="1 2">
    <name type="scientific">Mucuna pruriens</name>
    <name type="common">Velvet bean</name>
    <name type="synonym">Dolichos pruriens</name>
    <dbReference type="NCBI Taxonomy" id="157652"/>
    <lineage>
        <taxon>Eukaryota</taxon>
        <taxon>Viridiplantae</taxon>
        <taxon>Streptophyta</taxon>
        <taxon>Embryophyta</taxon>
        <taxon>Tracheophyta</taxon>
        <taxon>Spermatophyta</taxon>
        <taxon>Magnoliopsida</taxon>
        <taxon>eudicotyledons</taxon>
        <taxon>Gunneridae</taxon>
        <taxon>Pentapetalae</taxon>
        <taxon>rosids</taxon>
        <taxon>fabids</taxon>
        <taxon>Fabales</taxon>
        <taxon>Fabaceae</taxon>
        <taxon>Papilionoideae</taxon>
        <taxon>50 kb inversion clade</taxon>
        <taxon>NPAAA clade</taxon>
        <taxon>indigoferoid/millettioid clade</taxon>
        <taxon>Phaseoleae</taxon>
        <taxon>Mucuna</taxon>
    </lineage>
</organism>
<protein>
    <submittedName>
        <fullName evidence="1">Uncharacterized protein</fullName>
    </submittedName>
</protein>
<name>A0A371FN38_MUCPR</name>
<dbReference type="Proteomes" id="UP000257109">
    <property type="component" value="Unassembled WGS sequence"/>
</dbReference>
<keyword evidence="2" id="KW-1185">Reference proteome</keyword>
<proteinExistence type="predicted"/>
<dbReference type="AlphaFoldDB" id="A0A371FN38"/>
<sequence length="78" mass="8802">MPCREYLGLFEKIGFLTQGNPSSFLAGMNFSKLIWGNNNFNVIDLTPFDIGTQALNLRPNSLQEGEDDIYIEGQDSWV</sequence>
<gene>
    <name evidence="1" type="ORF">CR513_39894</name>
</gene>
<dbReference type="EMBL" id="QJKJ01008469">
    <property type="protein sequence ID" value="RDX79662.1"/>
    <property type="molecule type" value="Genomic_DNA"/>
</dbReference>